<dbReference type="SUPFAM" id="SSF50494">
    <property type="entry name" value="Trypsin-like serine proteases"/>
    <property type="match status" value="1"/>
</dbReference>
<organism evidence="1 2">
    <name type="scientific">Hyella patelloides LEGE 07179</name>
    <dbReference type="NCBI Taxonomy" id="945734"/>
    <lineage>
        <taxon>Bacteria</taxon>
        <taxon>Bacillati</taxon>
        <taxon>Cyanobacteriota</taxon>
        <taxon>Cyanophyceae</taxon>
        <taxon>Pleurocapsales</taxon>
        <taxon>Hyellaceae</taxon>
        <taxon>Hyella</taxon>
    </lineage>
</organism>
<keyword evidence="2" id="KW-1185">Reference proteome</keyword>
<accession>A0A563VVB4</accession>
<evidence type="ECO:0000313" key="2">
    <source>
        <dbReference type="Proteomes" id="UP000320055"/>
    </source>
</evidence>
<dbReference type="RefSeq" id="WP_144874134.1">
    <property type="nucleotide sequence ID" value="NZ_LR214066.1"/>
</dbReference>
<gene>
    <name evidence="1" type="ORF">H1P_3290006</name>
</gene>
<dbReference type="AlphaFoldDB" id="A0A563VVB4"/>
<dbReference type="EMBL" id="CAACVJ010000256">
    <property type="protein sequence ID" value="VEP15350.1"/>
    <property type="molecule type" value="Genomic_DNA"/>
</dbReference>
<dbReference type="Gene3D" id="2.40.10.10">
    <property type="entry name" value="Trypsin-like serine proteases"/>
    <property type="match status" value="2"/>
</dbReference>
<evidence type="ECO:0000313" key="1">
    <source>
        <dbReference type="EMBL" id="VEP15350.1"/>
    </source>
</evidence>
<keyword evidence="1" id="KW-0645">Protease</keyword>
<reference evidence="1 2" key="1">
    <citation type="submission" date="2019-01" db="EMBL/GenBank/DDBJ databases">
        <authorList>
            <person name="Brito A."/>
        </authorList>
    </citation>
    <scope>NUCLEOTIDE SEQUENCE [LARGE SCALE GENOMIC DNA]</scope>
    <source>
        <strain evidence="1">1</strain>
    </source>
</reference>
<dbReference type="InterPro" id="IPR009003">
    <property type="entry name" value="Peptidase_S1_PA"/>
</dbReference>
<dbReference type="Proteomes" id="UP000320055">
    <property type="component" value="Unassembled WGS sequence"/>
</dbReference>
<name>A0A563VVB4_9CYAN</name>
<keyword evidence="1" id="KW-0378">Hydrolase</keyword>
<dbReference type="GO" id="GO:0006508">
    <property type="term" value="P:proteolysis"/>
    <property type="evidence" value="ECO:0007669"/>
    <property type="project" value="UniProtKB-KW"/>
</dbReference>
<proteinExistence type="predicted"/>
<dbReference type="InterPro" id="IPR043504">
    <property type="entry name" value="Peptidase_S1_PA_chymotrypsin"/>
</dbReference>
<dbReference type="GO" id="GO:0008233">
    <property type="term" value="F:peptidase activity"/>
    <property type="evidence" value="ECO:0007669"/>
    <property type="project" value="UniProtKB-KW"/>
</dbReference>
<dbReference type="Pfam" id="PF13365">
    <property type="entry name" value="Trypsin_2"/>
    <property type="match status" value="1"/>
</dbReference>
<protein>
    <submittedName>
        <fullName evidence="1">Trypsin-like serine protease with C-terminal PDZ domain</fullName>
    </submittedName>
</protein>
<dbReference type="OrthoDB" id="561030at2"/>
<sequence length="312" mass="34122">MNFNYRLSAILVGTTITSTIILTQPLISRAFDGQELSTKTREITVLINRSDGQNGSGVIISKNEDTYYVLTANHVTRDRENKNGEIKYTVVTHDKKAYEIDYNTVKPISNNLDMAIFEFKSNQEYPVATIVNSEFLAETTPVFVSGWQRPGAVGGDKTIRQLTSSRITTILDEPVFGGYQVGYDNTTLGGMSGGPVVDVEGRLVGIHGLADNDNPENLGLESGSVDKELLKTGFNYGIPINTFLGQTAQAGIFLNLDVVNTPPTELTGAETPVIATDPEKDQIDDLNTVLDDAERIADTIDRGRDILRNLPF</sequence>